<feature type="compositionally biased region" description="Polar residues" evidence="1">
    <location>
        <begin position="44"/>
        <end position="54"/>
    </location>
</feature>
<dbReference type="EMBL" id="OV696688">
    <property type="protein sequence ID" value="CAH1257986.1"/>
    <property type="molecule type" value="Genomic_DNA"/>
</dbReference>
<organism evidence="3 4">
    <name type="scientific">Branchiostoma lanceolatum</name>
    <name type="common">Common lancelet</name>
    <name type="synonym">Amphioxus lanceolatum</name>
    <dbReference type="NCBI Taxonomy" id="7740"/>
    <lineage>
        <taxon>Eukaryota</taxon>
        <taxon>Metazoa</taxon>
        <taxon>Chordata</taxon>
        <taxon>Cephalochordata</taxon>
        <taxon>Leptocardii</taxon>
        <taxon>Amphioxiformes</taxon>
        <taxon>Branchiostomatidae</taxon>
        <taxon>Branchiostoma</taxon>
    </lineage>
</organism>
<evidence type="ECO:0000256" key="2">
    <source>
        <dbReference type="SAM" id="SignalP"/>
    </source>
</evidence>
<feature type="region of interest" description="Disordered" evidence="1">
    <location>
        <begin position="22"/>
        <end position="104"/>
    </location>
</feature>
<feature type="chain" id="PRO_5035466830" evidence="2">
    <location>
        <begin position="21"/>
        <end position="139"/>
    </location>
</feature>
<feature type="compositionally biased region" description="Basic residues" evidence="1">
    <location>
        <begin position="95"/>
        <end position="104"/>
    </location>
</feature>
<dbReference type="Proteomes" id="UP000838412">
    <property type="component" value="Chromosome 3"/>
</dbReference>
<protein>
    <submittedName>
        <fullName evidence="3">Hypp1942 protein</fullName>
    </submittedName>
</protein>
<feature type="signal peptide" evidence="2">
    <location>
        <begin position="1"/>
        <end position="20"/>
    </location>
</feature>
<dbReference type="AlphaFoldDB" id="A0A8J9ZPE0"/>
<evidence type="ECO:0000313" key="4">
    <source>
        <dbReference type="Proteomes" id="UP000838412"/>
    </source>
</evidence>
<reference evidence="3" key="1">
    <citation type="submission" date="2022-01" db="EMBL/GenBank/DDBJ databases">
        <authorList>
            <person name="Braso-Vives M."/>
        </authorList>
    </citation>
    <scope>NUCLEOTIDE SEQUENCE</scope>
</reference>
<sequence>MLRPMLLIVFITMFAPEAHGKPRLARVRGKQQDVRNEADGGTPTEATPGQSQHSAGEPEPSPVGTPSRATLPLEGRAEAPRRHQRGVVSLDKQAAKRHRDRARTSNRKLWLRMLGMRRMANLSYLAFPIAYLMEPPMRG</sequence>
<keyword evidence="4" id="KW-1185">Reference proteome</keyword>
<name>A0A8J9ZPE0_BRALA</name>
<accession>A0A8J9ZPE0</accession>
<evidence type="ECO:0000256" key="1">
    <source>
        <dbReference type="SAM" id="MobiDB-lite"/>
    </source>
</evidence>
<gene>
    <name evidence="3" type="primary">Hypp1942</name>
    <name evidence="3" type="ORF">BLAG_LOCUS15710</name>
</gene>
<keyword evidence="2" id="KW-0732">Signal</keyword>
<evidence type="ECO:0000313" key="3">
    <source>
        <dbReference type="EMBL" id="CAH1257986.1"/>
    </source>
</evidence>
<proteinExistence type="predicted"/>
<dbReference type="OrthoDB" id="10053238at2759"/>